<organism evidence="1 2">
    <name type="scientific">Rickenella mellea</name>
    <dbReference type="NCBI Taxonomy" id="50990"/>
    <lineage>
        <taxon>Eukaryota</taxon>
        <taxon>Fungi</taxon>
        <taxon>Dikarya</taxon>
        <taxon>Basidiomycota</taxon>
        <taxon>Agaricomycotina</taxon>
        <taxon>Agaricomycetes</taxon>
        <taxon>Hymenochaetales</taxon>
        <taxon>Rickenellaceae</taxon>
        <taxon>Rickenella</taxon>
    </lineage>
</organism>
<accession>A0A4Y7Q681</accession>
<reference evidence="1 2" key="1">
    <citation type="submission" date="2018-06" db="EMBL/GenBank/DDBJ databases">
        <title>A transcriptomic atlas of mushroom development highlights an independent origin of complex multicellularity.</title>
        <authorList>
            <consortium name="DOE Joint Genome Institute"/>
            <person name="Krizsan K."/>
            <person name="Almasi E."/>
            <person name="Merenyi Z."/>
            <person name="Sahu N."/>
            <person name="Viragh M."/>
            <person name="Koszo T."/>
            <person name="Mondo S."/>
            <person name="Kiss B."/>
            <person name="Balint B."/>
            <person name="Kues U."/>
            <person name="Barry K."/>
            <person name="Hegedus J.C."/>
            <person name="Henrissat B."/>
            <person name="Johnson J."/>
            <person name="Lipzen A."/>
            <person name="Ohm R."/>
            <person name="Nagy I."/>
            <person name="Pangilinan J."/>
            <person name="Yan J."/>
            <person name="Xiong Y."/>
            <person name="Grigoriev I.V."/>
            <person name="Hibbett D.S."/>
            <person name="Nagy L.G."/>
        </authorList>
    </citation>
    <scope>NUCLEOTIDE SEQUENCE [LARGE SCALE GENOMIC DNA]</scope>
    <source>
        <strain evidence="1 2">SZMC22713</strain>
    </source>
</reference>
<dbReference type="AlphaFoldDB" id="A0A4Y7Q681"/>
<sequence>MRTPDNWVQCLVGDPDKNFRFLLSMAGFIRTNLENFGLSPGQKSGHPREIFSKGWSPSGHICTHSGPVFLQRRVTKMTLHMGMRRLTHNEPSMSMLRSLQEENFLTFSASFRLHFAWEKISMASVKSGQN</sequence>
<protein>
    <submittedName>
        <fullName evidence="1">Uncharacterized protein</fullName>
    </submittedName>
</protein>
<dbReference type="VEuPathDB" id="FungiDB:BD410DRAFT_211553"/>
<evidence type="ECO:0000313" key="2">
    <source>
        <dbReference type="Proteomes" id="UP000294933"/>
    </source>
</evidence>
<dbReference type="EMBL" id="ML170174">
    <property type="protein sequence ID" value="TDL22652.1"/>
    <property type="molecule type" value="Genomic_DNA"/>
</dbReference>
<name>A0A4Y7Q681_9AGAM</name>
<keyword evidence="2" id="KW-1185">Reference proteome</keyword>
<gene>
    <name evidence="1" type="ORF">BD410DRAFT_211553</name>
</gene>
<dbReference type="Proteomes" id="UP000294933">
    <property type="component" value="Unassembled WGS sequence"/>
</dbReference>
<evidence type="ECO:0000313" key="1">
    <source>
        <dbReference type="EMBL" id="TDL22652.1"/>
    </source>
</evidence>
<proteinExistence type="predicted"/>